<keyword evidence="1" id="KW-0732">Signal</keyword>
<feature type="signal peptide" evidence="1">
    <location>
        <begin position="1"/>
        <end position="21"/>
    </location>
</feature>
<dbReference type="RefSeq" id="WP_208844940.1">
    <property type="nucleotide sequence ID" value="NZ_CP072135.1"/>
</dbReference>
<accession>A0A975DK45</accession>
<evidence type="ECO:0000256" key="1">
    <source>
        <dbReference type="SAM" id="SignalP"/>
    </source>
</evidence>
<evidence type="ECO:0000313" key="3">
    <source>
        <dbReference type="Proteomes" id="UP000664904"/>
    </source>
</evidence>
<name>A0A975DK45_9GAMM</name>
<reference evidence="2" key="1">
    <citation type="submission" date="2021-03" db="EMBL/GenBank/DDBJ databases">
        <title>Complete Genome of Pseudoalteromonas xiamenensis STKMTI.2, a new potential marine bacterium producing anti-Vibrio compounds.</title>
        <authorList>
            <person name="Handayani D.P."/>
            <person name="Isnansetyo A."/>
            <person name="Istiqomah I."/>
            <person name="Jumina J."/>
        </authorList>
    </citation>
    <scope>NUCLEOTIDE SEQUENCE</scope>
    <source>
        <strain evidence="2">STKMTI.2</strain>
        <plasmid evidence="2">unnamed5</plasmid>
    </source>
</reference>
<feature type="chain" id="PRO_5037800517" evidence="1">
    <location>
        <begin position="22"/>
        <end position="659"/>
    </location>
</feature>
<sequence>MRHKRHIASVSLLLLMSSAQAALPDAVRQLASKYKQLNAHTHVSSTPIESTIPVGELLLLTVNLENQPLSDVFAIKSAQQALLGITTLSQVLELPIDVSLENGLVEGWIYTEQNEIRIEQHGESLKLYRNGTLIGETDEFELADDDLYIEAKWLTDLLELNFQFDYFGQTLLTQPISTLPIQEKLRRQRRKASKVTDGQPASMPERRANYGLFSDPALDFQLFAKHQKDQDSLSYSMLARQDFAYASGRFYLYGSKEDLLKSSRISFDRTLTSDNPLTSIGIHRWEAGDIQPVQSGRLLNSAIGRGIKFDSDDSLLSPSQEQVSISGDIQPNWDVELYLNGVLVDKQTSTEVGRYEFNNVRLQFGNNRLEIVKYGPFGEVARENREVYFDGKSNKPWQSRLNVSLIQPNRYLLNQNESSDLGDYQLSANYRLTLPFGMQTYVGVSQSYGAKEDEGQFSTGLQGSVANLAAWQLNYEQNDLQELWHSNLQTTVLKQNLTFSLEKNSQKNEPLKNSNSASLQLSGLLPFNIGYQQNVQYADFGSTDDLYFQNQLSMRVDDIQLNHQFSWRNSGTLTRYGAMRISGFIEGYFTKFSASYDASDHFDWTNYELNISKRLNEQWQAQWSIEHNALNNINQYSIDLSWIIPQLMLTSLYYLRQRE</sequence>
<evidence type="ECO:0000313" key="2">
    <source>
        <dbReference type="EMBL" id="QTH73321.1"/>
    </source>
</evidence>
<dbReference type="KEGG" id="pxi:J5O05_21375"/>
<dbReference type="Proteomes" id="UP000664904">
    <property type="component" value="Plasmid unnamed5"/>
</dbReference>
<protein>
    <submittedName>
        <fullName evidence="2">Uncharacterized protein</fullName>
    </submittedName>
</protein>
<dbReference type="EMBL" id="CP072135">
    <property type="protein sequence ID" value="QTH73321.1"/>
    <property type="molecule type" value="Genomic_DNA"/>
</dbReference>
<organism evidence="2 3">
    <name type="scientific">Pseudoalteromonas xiamenensis</name>
    <dbReference type="NCBI Taxonomy" id="882626"/>
    <lineage>
        <taxon>Bacteria</taxon>
        <taxon>Pseudomonadati</taxon>
        <taxon>Pseudomonadota</taxon>
        <taxon>Gammaproteobacteria</taxon>
        <taxon>Alteromonadales</taxon>
        <taxon>Pseudoalteromonadaceae</taxon>
        <taxon>Pseudoalteromonas</taxon>
    </lineage>
</organism>
<geneLocation type="plasmid" evidence="2 3">
    <name>unnamed5</name>
</geneLocation>
<gene>
    <name evidence="2" type="ORF">J5O05_21375</name>
</gene>
<keyword evidence="3" id="KW-1185">Reference proteome</keyword>
<keyword evidence="2" id="KW-0614">Plasmid</keyword>
<proteinExistence type="predicted"/>
<dbReference type="AlphaFoldDB" id="A0A975DK45"/>